<proteinExistence type="predicted"/>
<feature type="non-terminal residue" evidence="2">
    <location>
        <position position="1"/>
    </location>
</feature>
<dbReference type="AlphaFoldDB" id="A0A392TM58"/>
<sequence length="25" mass="2818">ENHGSILHNCDRERAGMPELTPEPD</sequence>
<dbReference type="Proteomes" id="UP000265520">
    <property type="component" value="Unassembled WGS sequence"/>
</dbReference>
<protein>
    <submittedName>
        <fullName evidence="2">Uncharacterized protein</fullName>
    </submittedName>
</protein>
<dbReference type="EMBL" id="LXQA010595627">
    <property type="protein sequence ID" value="MCI61220.1"/>
    <property type="molecule type" value="Genomic_DNA"/>
</dbReference>
<comment type="caution">
    <text evidence="2">The sequence shown here is derived from an EMBL/GenBank/DDBJ whole genome shotgun (WGS) entry which is preliminary data.</text>
</comment>
<feature type="region of interest" description="Disordered" evidence="1">
    <location>
        <begin position="1"/>
        <end position="25"/>
    </location>
</feature>
<organism evidence="2 3">
    <name type="scientific">Trifolium medium</name>
    <dbReference type="NCBI Taxonomy" id="97028"/>
    <lineage>
        <taxon>Eukaryota</taxon>
        <taxon>Viridiplantae</taxon>
        <taxon>Streptophyta</taxon>
        <taxon>Embryophyta</taxon>
        <taxon>Tracheophyta</taxon>
        <taxon>Spermatophyta</taxon>
        <taxon>Magnoliopsida</taxon>
        <taxon>eudicotyledons</taxon>
        <taxon>Gunneridae</taxon>
        <taxon>Pentapetalae</taxon>
        <taxon>rosids</taxon>
        <taxon>fabids</taxon>
        <taxon>Fabales</taxon>
        <taxon>Fabaceae</taxon>
        <taxon>Papilionoideae</taxon>
        <taxon>50 kb inversion clade</taxon>
        <taxon>NPAAA clade</taxon>
        <taxon>Hologalegina</taxon>
        <taxon>IRL clade</taxon>
        <taxon>Trifolieae</taxon>
        <taxon>Trifolium</taxon>
    </lineage>
</organism>
<feature type="compositionally biased region" description="Basic and acidic residues" evidence="1">
    <location>
        <begin position="1"/>
        <end position="16"/>
    </location>
</feature>
<evidence type="ECO:0000313" key="2">
    <source>
        <dbReference type="EMBL" id="MCI61220.1"/>
    </source>
</evidence>
<accession>A0A392TM58</accession>
<reference evidence="2 3" key="1">
    <citation type="journal article" date="2018" name="Front. Plant Sci.">
        <title>Red Clover (Trifolium pratense) and Zigzag Clover (T. medium) - A Picture of Genomic Similarities and Differences.</title>
        <authorList>
            <person name="Dluhosova J."/>
            <person name="Istvanek J."/>
            <person name="Nedelnik J."/>
            <person name="Repkova J."/>
        </authorList>
    </citation>
    <scope>NUCLEOTIDE SEQUENCE [LARGE SCALE GENOMIC DNA]</scope>
    <source>
        <strain evidence="3">cv. 10/8</strain>
        <tissue evidence="2">Leaf</tissue>
    </source>
</reference>
<evidence type="ECO:0000256" key="1">
    <source>
        <dbReference type="SAM" id="MobiDB-lite"/>
    </source>
</evidence>
<evidence type="ECO:0000313" key="3">
    <source>
        <dbReference type="Proteomes" id="UP000265520"/>
    </source>
</evidence>
<keyword evidence="3" id="KW-1185">Reference proteome</keyword>
<name>A0A392TM58_9FABA</name>